<organism evidence="5 6">
    <name type="scientific">Asticcacaulis biprosthecium C19</name>
    <dbReference type="NCBI Taxonomy" id="715226"/>
    <lineage>
        <taxon>Bacteria</taxon>
        <taxon>Pseudomonadati</taxon>
        <taxon>Pseudomonadota</taxon>
        <taxon>Alphaproteobacteria</taxon>
        <taxon>Caulobacterales</taxon>
        <taxon>Caulobacteraceae</taxon>
        <taxon>Asticcacaulis</taxon>
    </lineage>
</organism>
<gene>
    <name evidence="5" type="primary">maf</name>
    <name evidence="5" type="ORF">ABI_39310</name>
</gene>
<evidence type="ECO:0000256" key="2">
    <source>
        <dbReference type="ARBA" id="ARBA00022801"/>
    </source>
</evidence>
<feature type="site" description="Important for substrate specificity" evidence="4">
    <location>
        <position position="74"/>
    </location>
</feature>
<dbReference type="Pfam" id="PF02545">
    <property type="entry name" value="Maf"/>
    <property type="match status" value="1"/>
</dbReference>
<keyword evidence="6" id="KW-1185">Reference proteome</keyword>
<dbReference type="PANTHER" id="PTHR43213">
    <property type="entry name" value="BIFUNCTIONAL DTTP/UTP PYROPHOSPHATASE/METHYLTRANSFERASE PROTEIN-RELATED"/>
    <property type="match status" value="1"/>
</dbReference>
<dbReference type="GO" id="GO:0005737">
    <property type="term" value="C:cytoplasm"/>
    <property type="evidence" value="ECO:0007669"/>
    <property type="project" value="UniProtKB-SubCell"/>
</dbReference>
<feature type="site" description="Important for substrate specificity" evidence="4">
    <location>
        <position position="157"/>
    </location>
</feature>
<dbReference type="AlphaFoldDB" id="F4QRZ6"/>
<dbReference type="InterPro" id="IPR003697">
    <property type="entry name" value="Maf-like"/>
</dbReference>
<evidence type="ECO:0000256" key="4">
    <source>
        <dbReference type="HAMAP-Rule" id="MF_00528"/>
    </source>
</evidence>
<dbReference type="GO" id="GO:0036218">
    <property type="term" value="F:dTTP diphosphatase activity"/>
    <property type="evidence" value="ECO:0007669"/>
    <property type="project" value="RHEA"/>
</dbReference>
<dbReference type="EC" id="3.6.1.9" evidence="4"/>
<dbReference type="Proteomes" id="UP000006512">
    <property type="component" value="Unassembled WGS sequence"/>
</dbReference>
<name>F4QRZ6_9CAUL</name>
<comment type="similarity">
    <text evidence="4">Belongs to the Maf family. YhdE subfamily.</text>
</comment>
<dbReference type="CDD" id="cd00555">
    <property type="entry name" value="Maf"/>
    <property type="match status" value="1"/>
</dbReference>
<dbReference type="GO" id="GO:0009117">
    <property type="term" value="P:nucleotide metabolic process"/>
    <property type="evidence" value="ECO:0007669"/>
    <property type="project" value="UniProtKB-KW"/>
</dbReference>
<dbReference type="eggNOG" id="COG0424">
    <property type="taxonomic scope" value="Bacteria"/>
</dbReference>
<dbReference type="HAMAP" id="MF_00528">
    <property type="entry name" value="Maf"/>
    <property type="match status" value="1"/>
</dbReference>
<keyword evidence="2 4" id="KW-0378">Hydrolase</keyword>
<comment type="catalytic activity">
    <reaction evidence="4">
        <text>UTP + H2O = UMP + diphosphate + H(+)</text>
        <dbReference type="Rhea" id="RHEA:29395"/>
        <dbReference type="ChEBI" id="CHEBI:15377"/>
        <dbReference type="ChEBI" id="CHEBI:15378"/>
        <dbReference type="ChEBI" id="CHEBI:33019"/>
        <dbReference type="ChEBI" id="CHEBI:46398"/>
        <dbReference type="ChEBI" id="CHEBI:57865"/>
        <dbReference type="EC" id="3.6.1.9"/>
    </reaction>
</comment>
<sequence>MAPLILASASPRRRDLLAQIGIVPDIIAAADLDESPRKDETPRLLALRLAQDKARAVAATHAGSLAGFVLAADTVVCVGRRVLDKAHDAADVVRCLELMSGRGHRIYTGVAVVAPSGKLTSRVVETRITFKVLTPSEITGYAASGEGVGKAGGYGIQGRAGGFVTHLVGSFTAVVGLPLYEARCLLEGAGYTC</sequence>
<dbReference type="GO" id="GO:0036221">
    <property type="term" value="F:UTP diphosphatase activity"/>
    <property type="evidence" value="ECO:0007669"/>
    <property type="project" value="RHEA"/>
</dbReference>
<reference evidence="6" key="1">
    <citation type="submission" date="2011-03" db="EMBL/GenBank/DDBJ databases">
        <title>Draft genome sequence of Brevundimonas diminuta.</title>
        <authorList>
            <person name="Brown P.J.B."/>
            <person name="Buechlein A."/>
            <person name="Hemmerich C."/>
            <person name="Brun Y.V."/>
        </authorList>
    </citation>
    <scope>NUCLEOTIDE SEQUENCE [LARGE SCALE GENOMIC DNA]</scope>
    <source>
        <strain evidence="6">C19</strain>
    </source>
</reference>
<feature type="site" description="Important for substrate specificity" evidence="4">
    <location>
        <position position="12"/>
    </location>
</feature>
<dbReference type="SUPFAM" id="SSF52972">
    <property type="entry name" value="ITPase-like"/>
    <property type="match status" value="1"/>
</dbReference>
<evidence type="ECO:0000256" key="3">
    <source>
        <dbReference type="ARBA" id="ARBA00023080"/>
    </source>
</evidence>
<evidence type="ECO:0000256" key="1">
    <source>
        <dbReference type="ARBA" id="ARBA00001968"/>
    </source>
</evidence>
<proteinExistence type="inferred from homology"/>
<feature type="active site" description="Proton acceptor" evidence="4">
    <location>
        <position position="73"/>
    </location>
</feature>
<dbReference type="EMBL" id="GL883080">
    <property type="protein sequence ID" value="EGF89516.1"/>
    <property type="molecule type" value="Genomic_DNA"/>
</dbReference>
<dbReference type="Gene3D" id="3.90.950.10">
    <property type="match status" value="1"/>
</dbReference>
<comment type="caution">
    <text evidence="4">Lacks conserved residue(s) required for the propagation of feature annotation.</text>
</comment>
<accession>F4QRZ6</accession>
<comment type="cofactor">
    <cofactor evidence="1 4">
        <name>a divalent metal cation</name>
        <dbReference type="ChEBI" id="CHEBI:60240"/>
    </cofactor>
</comment>
<dbReference type="PANTHER" id="PTHR43213:SF5">
    <property type="entry name" value="BIFUNCTIONAL DTTP_UTP PYROPHOSPHATASE_METHYLTRANSFERASE PROTEIN-RELATED"/>
    <property type="match status" value="1"/>
</dbReference>
<evidence type="ECO:0000313" key="6">
    <source>
        <dbReference type="Proteomes" id="UP000006512"/>
    </source>
</evidence>
<keyword evidence="3 4" id="KW-0546">Nucleotide metabolism</keyword>
<dbReference type="STRING" id="715226.ABI_39310"/>
<dbReference type="NCBIfam" id="TIGR00172">
    <property type="entry name" value="maf"/>
    <property type="match status" value="1"/>
</dbReference>
<comment type="catalytic activity">
    <reaction evidence="4">
        <text>dTTP + H2O = dTMP + diphosphate + H(+)</text>
        <dbReference type="Rhea" id="RHEA:28534"/>
        <dbReference type="ChEBI" id="CHEBI:15377"/>
        <dbReference type="ChEBI" id="CHEBI:15378"/>
        <dbReference type="ChEBI" id="CHEBI:33019"/>
        <dbReference type="ChEBI" id="CHEBI:37568"/>
        <dbReference type="ChEBI" id="CHEBI:63528"/>
        <dbReference type="EC" id="3.6.1.9"/>
    </reaction>
</comment>
<dbReference type="InterPro" id="IPR029001">
    <property type="entry name" value="ITPase-like_fam"/>
</dbReference>
<dbReference type="PIRSF" id="PIRSF006305">
    <property type="entry name" value="Maf"/>
    <property type="match status" value="1"/>
</dbReference>
<keyword evidence="4" id="KW-0963">Cytoplasm</keyword>
<comment type="subcellular location">
    <subcellularLocation>
        <location evidence="4">Cytoplasm</location>
    </subcellularLocation>
</comment>
<protein>
    <recommendedName>
        <fullName evidence="4">dTTP/UTP pyrophosphatase</fullName>
        <shortName evidence="4">dTTPase/UTPase</shortName>
        <ecNumber evidence="4">3.6.1.9</ecNumber>
    </recommendedName>
    <alternativeName>
        <fullName evidence="4">Nucleoside triphosphate pyrophosphatase</fullName>
    </alternativeName>
    <alternativeName>
        <fullName evidence="4">Nucleotide pyrophosphatase</fullName>
        <shortName evidence="4">Nucleotide PPase</shortName>
    </alternativeName>
</protein>
<dbReference type="HOGENOM" id="CLU_040416_2_0_5"/>
<comment type="function">
    <text evidence="4">Nucleoside triphosphate pyrophosphatase that hydrolyzes dTTP and UTP. May have a dual role in cell division arrest and in preventing the incorporation of modified nucleotides into cellular nucleic acids.</text>
</comment>
<evidence type="ECO:0000313" key="5">
    <source>
        <dbReference type="EMBL" id="EGF89516.1"/>
    </source>
</evidence>